<dbReference type="InterPro" id="IPR032710">
    <property type="entry name" value="NTF2-like_dom_sf"/>
</dbReference>
<dbReference type="Pfam" id="PF12680">
    <property type="entry name" value="SnoaL_2"/>
    <property type="match status" value="1"/>
</dbReference>
<evidence type="ECO:0000313" key="3">
    <source>
        <dbReference type="Proteomes" id="UP000183987"/>
    </source>
</evidence>
<dbReference type="Proteomes" id="UP000183987">
    <property type="component" value="Unassembled WGS sequence"/>
</dbReference>
<dbReference type="Gene3D" id="3.10.450.50">
    <property type="match status" value="1"/>
</dbReference>
<gene>
    <name evidence="2" type="ORF">SAMN05444339_102530</name>
</gene>
<dbReference type="SUPFAM" id="SSF54427">
    <property type="entry name" value="NTF2-like"/>
    <property type="match status" value="1"/>
</dbReference>
<protein>
    <submittedName>
        <fullName evidence="2">Predicted SnoaL-like aldol condensation-catalyzing enzyme</fullName>
    </submittedName>
</protein>
<evidence type="ECO:0000259" key="1">
    <source>
        <dbReference type="Pfam" id="PF12680"/>
    </source>
</evidence>
<keyword evidence="3" id="KW-1185">Reference proteome</keyword>
<dbReference type="RefSeq" id="WP_072856635.1">
    <property type="nucleotide sequence ID" value="NZ_FQUE01000002.1"/>
</dbReference>
<dbReference type="InterPro" id="IPR037401">
    <property type="entry name" value="SnoaL-like"/>
</dbReference>
<dbReference type="AlphaFoldDB" id="A0A1M4XLZ8"/>
<dbReference type="OrthoDB" id="9812089at2"/>
<proteinExistence type="predicted"/>
<sequence length="156" mass="18169">MEPNPYDPRLRDDLTDNEKTILRFMDEVMHGNDLSLLDELVAEDYIQHTPGIGQGRKGVRKYIEEVGHRRPGRHDWRPVQIFSQGDMVILHKISGTHVFADFVRFNDRGQMVEHWDVVQPHPEPGYDPMRPSTENLDRFRTLFDLDQSSANSDTIT</sequence>
<name>A0A1M4XLZ8_LOKAT</name>
<accession>A0A1M4XLZ8</accession>
<organism evidence="2 3">
    <name type="scientific">Loktanella atrilutea</name>
    <dbReference type="NCBI Taxonomy" id="366533"/>
    <lineage>
        <taxon>Bacteria</taxon>
        <taxon>Pseudomonadati</taxon>
        <taxon>Pseudomonadota</taxon>
        <taxon>Alphaproteobacteria</taxon>
        <taxon>Rhodobacterales</taxon>
        <taxon>Roseobacteraceae</taxon>
        <taxon>Loktanella</taxon>
    </lineage>
</organism>
<reference evidence="3" key="1">
    <citation type="submission" date="2016-11" db="EMBL/GenBank/DDBJ databases">
        <authorList>
            <person name="Varghese N."/>
            <person name="Submissions S."/>
        </authorList>
    </citation>
    <scope>NUCLEOTIDE SEQUENCE [LARGE SCALE GENOMIC DNA]</scope>
    <source>
        <strain evidence="3">DSM 29326</strain>
    </source>
</reference>
<evidence type="ECO:0000313" key="2">
    <source>
        <dbReference type="EMBL" id="SHE94515.1"/>
    </source>
</evidence>
<dbReference type="STRING" id="366533.SAMN05444339_102530"/>
<feature type="domain" description="SnoaL-like" evidence="1">
    <location>
        <begin position="23"/>
        <end position="110"/>
    </location>
</feature>
<dbReference type="EMBL" id="FQUE01000002">
    <property type="protein sequence ID" value="SHE94515.1"/>
    <property type="molecule type" value="Genomic_DNA"/>
</dbReference>